<gene>
    <name evidence="2" type="ORF">B0T25DRAFT_221275</name>
</gene>
<feature type="compositionally biased region" description="Polar residues" evidence="1">
    <location>
        <begin position="27"/>
        <end position="36"/>
    </location>
</feature>
<dbReference type="SUPFAM" id="SSF52540">
    <property type="entry name" value="P-loop containing nucleoside triphosphate hydrolases"/>
    <property type="match status" value="1"/>
</dbReference>
<dbReference type="Proteomes" id="UP001275084">
    <property type="component" value="Unassembled WGS sequence"/>
</dbReference>
<evidence type="ECO:0000313" key="2">
    <source>
        <dbReference type="EMBL" id="KAK3353812.1"/>
    </source>
</evidence>
<reference evidence="2" key="2">
    <citation type="submission" date="2023-06" db="EMBL/GenBank/DDBJ databases">
        <authorList>
            <consortium name="Lawrence Berkeley National Laboratory"/>
            <person name="Haridas S."/>
            <person name="Hensen N."/>
            <person name="Bonometti L."/>
            <person name="Westerberg I."/>
            <person name="Brannstrom I.O."/>
            <person name="Guillou S."/>
            <person name="Cros-Aarteil S."/>
            <person name="Calhoun S."/>
            <person name="Kuo A."/>
            <person name="Mondo S."/>
            <person name="Pangilinan J."/>
            <person name="Riley R."/>
            <person name="Labutti K."/>
            <person name="Andreopoulos B."/>
            <person name="Lipzen A."/>
            <person name="Chen C."/>
            <person name="Yanf M."/>
            <person name="Daum C."/>
            <person name="Ng V."/>
            <person name="Clum A."/>
            <person name="Steindorff A."/>
            <person name="Ohm R."/>
            <person name="Martin F."/>
            <person name="Silar P."/>
            <person name="Natvig D."/>
            <person name="Lalanne C."/>
            <person name="Gautier V."/>
            <person name="Ament-Velasquez S.L."/>
            <person name="Kruys A."/>
            <person name="Hutchinson M.I."/>
            <person name="Powell A.J."/>
            <person name="Barry K."/>
            <person name="Miller A.N."/>
            <person name="Grigoriev I.V."/>
            <person name="Debuchy R."/>
            <person name="Gladieux P."/>
            <person name="Thoren M.H."/>
            <person name="Johannesson H."/>
        </authorList>
    </citation>
    <scope>NUCLEOTIDE SEQUENCE</scope>
    <source>
        <strain evidence="2">CBS 955.72</strain>
    </source>
</reference>
<dbReference type="AlphaFoldDB" id="A0AAJ0MET4"/>
<evidence type="ECO:0000256" key="1">
    <source>
        <dbReference type="SAM" id="MobiDB-lite"/>
    </source>
</evidence>
<protein>
    <recommendedName>
        <fullName evidence="4">G domain-containing protein</fullName>
    </recommendedName>
</protein>
<evidence type="ECO:0008006" key="4">
    <source>
        <dbReference type="Google" id="ProtNLM"/>
    </source>
</evidence>
<accession>A0AAJ0MET4</accession>
<organism evidence="2 3">
    <name type="scientific">Lasiosphaeria hispida</name>
    <dbReference type="NCBI Taxonomy" id="260671"/>
    <lineage>
        <taxon>Eukaryota</taxon>
        <taxon>Fungi</taxon>
        <taxon>Dikarya</taxon>
        <taxon>Ascomycota</taxon>
        <taxon>Pezizomycotina</taxon>
        <taxon>Sordariomycetes</taxon>
        <taxon>Sordariomycetidae</taxon>
        <taxon>Sordariales</taxon>
        <taxon>Lasiosphaeriaceae</taxon>
        <taxon>Lasiosphaeria</taxon>
    </lineage>
</organism>
<evidence type="ECO:0000313" key="3">
    <source>
        <dbReference type="Proteomes" id="UP001275084"/>
    </source>
</evidence>
<sequence>MALDRCASSAASPRDGGGGRRWLSCGTKISSTSGTGCSIARLSAHSRQQGEGSNKQRDGGEEGQATTSTNHDDSDDSDHDSIQAGAEKGFAALSALPEDHAEQTMNFLAGNQHVNQQAVETLQASGGELVEGRPDMKFRILIMGKQGNGKTTLCNRVLGVELDDRGPGGALFGASSPLDHVKKEQRFPGINPDLVIHDSGGFENGSTEVTSLLQDFLSERNSRFADETQRIHCILYVIACNSSKAIHPIDERFLRNEFYVEGVPVFVVLTKYDELVEKAAKKLKRTPEGGAQLSEVEAERAAYQDFNEHTLVPLLELVTEAQAKHGMDIQICTVGLREDGDEFMPAARHLPTGLRNFGSVKLVQLMKMKVATELRPLLAAVQMADPKDKLAEAVAACTKLYWRAMVVRTVSVLPVLAVGNLATVYLLTARKAQRFWKIETEDGIQILPSSFDGSGLSLQTLLVQAIFDVKSGKELALLSAARLLDVGGPLAASKMARDIVAMVVGLNALLHDLWLVQHHRLNQVVPLSWEQLQKACREFQGSPRRERMMREIDGINTTNFFHKKVVALVAERAWKASVGVQLPFMQTSEKQRRQENAQWEAANPVGQ</sequence>
<dbReference type="CDD" id="cd00882">
    <property type="entry name" value="Ras_like_GTPase"/>
    <property type="match status" value="1"/>
</dbReference>
<dbReference type="Gene3D" id="3.40.50.300">
    <property type="entry name" value="P-loop containing nucleotide triphosphate hydrolases"/>
    <property type="match status" value="1"/>
</dbReference>
<dbReference type="EMBL" id="JAUIQD010000004">
    <property type="protein sequence ID" value="KAK3353812.1"/>
    <property type="molecule type" value="Genomic_DNA"/>
</dbReference>
<reference evidence="2" key="1">
    <citation type="journal article" date="2023" name="Mol. Phylogenet. Evol.">
        <title>Genome-scale phylogeny and comparative genomics of the fungal order Sordariales.</title>
        <authorList>
            <person name="Hensen N."/>
            <person name="Bonometti L."/>
            <person name="Westerberg I."/>
            <person name="Brannstrom I.O."/>
            <person name="Guillou S."/>
            <person name="Cros-Aarteil S."/>
            <person name="Calhoun S."/>
            <person name="Haridas S."/>
            <person name="Kuo A."/>
            <person name="Mondo S."/>
            <person name="Pangilinan J."/>
            <person name="Riley R."/>
            <person name="LaButti K."/>
            <person name="Andreopoulos B."/>
            <person name="Lipzen A."/>
            <person name="Chen C."/>
            <person name="Yan M."/>
            <person name="Daum C."/>
            <person name="Ng V."/>
            <person name="Clum A."/>
            <person name="Steindorff A."/>
            <person name="Ohm R.A."/>
            <person name="Martin F."/>
            <person name="Silar P."/>
            <person name="Natvig D.O."/>
            <person name="Lalanne C."/>
            <person name="Gautier V."/>
            <person name="Ament-Velasquez S.L."/>
            <person name="Kruys A."/>
            <person name="Hutchinson M.I."/>
            <person name="Powell A.J."/>
            <person name="Barry K."/>
            <person name="Miller A.N."/>
            <person name="Grigoriev I.V."/>
            <person name="Debuchy R."/>
            <person name="Gladieux P."/>
            <person name="Hiltunen Thoren M."/>
            <person name="Johannesson H."/>
        </authorList>
    </citation>
    <scope>NUCLEOTIDE SEQUENCE</scope>
    <source>
        <strain evidence="2">CBS 955.72</strain>
    </source>
</reference>
<feature type="region of interest" description="Disordered" evidence="1">
    <location>
        <begin position="1"/>
        <end position="82"/>
    </location>
</feature>
<proteinExistence type="predicted"/>
<dbReference type="InterPro" id="IPR027417">
    <property type="entry name" value="P-loop_NTPase"/>
</dbReference>
<keyword evidence="3" id="KW-1185">Reference proteome</keyword>
<comment type="caution">
    <text evidence="2">The sequence shown here is derived from an EMBL/GenBank/DDBJ whole genome shotgun (WGS) entry which is preliminary data.</text>
</comment>
<name>A0AAJ0MET4_9PEZI</name>